<dbReference type="GO" id="GO:0005524">
    <property type="term" value="F:ATP binding"/>
    <property type="evidence" value="ECO:0007669"/>
    <property type="project" value="UniProtKB-UniRule"/>
</dbReference>
<comment type="similarity">
    <text evidence="1">Belongs to the protein kinase superfamily. CK1 Ser/Thr protein kinase family. Casein kinase I subfamily.</text>
</comment>
<keyword evidence="11" id="KW-1185">Reference proteome</keyword>
<dbReference type="InterPro" id="IPR011009">
    <property type="entry name" value="Kinase-like_dom_sf"/>
</dbReference>
<dbReference type="InterPro" id="IPR050235">
    <property type="entry name" value="CK1_Ser-Thr_kinase"/>
</dbReference>
<name>A0A1E5VET8_9POAL</name>
<dbReference type="OrthoDB" id="1932208at2759"/>
<dbReference type="PROSITE" id="PS00108">
    <property type="entry name" value="PROTEIN_KINASE_ST"/>
    <property type="match status" value="1"/>
</dbReference>
<protein>
    <recommendedName>
        <fullName evidence="2">non-specific serine/threonine protein kinase</fullName>
        <ecNumber evidence="2">2.7.11.1</ecNumber>
    </recommendedName>
</protein>
<feature type="domain" description="Protein kinase" evidence="9">
    <location>
        <begin position="50"/>
        <end position="374"/>
    </location>
</feature>
<reference evidence="10 11" key="1">
    <citation type="submission" date="2016-09" db="EMBL/GenBank/DDBJ databases">
        <title>The draft genome of Dichanthelium oligosanthes: A C3 panicoid grass species.</title>
        <authorList>
            <person name="Studer A.J."/>
            <person name="Schnable J.C."/>
            <person name="Brutnell T.P."/>
        </authorList>
    </citation>
    <scope>NUCLEOTIDE SEQUENCE [LARGE SCALE GENOMIC DNA]</scope>
    <source>
        <strain evidence="11">cv. Kellogg 1175</strain>
        <tissue evidence="10">Leaf</tissue>
    </source>
</reference>
<accession>A0A1E5VET8</accession>
<evidence type="ECO:0000313" key="10">
    <source>
        <dbReference type="EMBL" id="OEL23649.1"/>
    </source>
</evidence>
<keyword evidence="6 7" id="KW-0067">ATP-binding</keyword>
<feature type="region of interest" description="Disordered" evidence="8">
    <location>
        <begin position="108"/>
        <end position="129"/>
    </location>
</feature>
<feature type="compositionally biased region" description="Gly residues" evidence="8">
    <location>
        <begin position="47"/>
        <end position="57"/>
    </location>
</feature>
<gene>
    <name evidence="10" type="ORF">BAE44_0015331</name>
</gene>
<dbReference type="Pfam" id="PF24289">
    <property type="entry name" value="DUF7477"/>
    <property type="match status" value="2"/>
</dbReference>
<dbReference type="EC" id="2.7.11.1" evidence="2"/>
<evidence type="ECO:0000256" key="6">
    <source>
        <dbReference type="ARBA" id="ARBA00022840"/>
    </source>
</evidence>
<dbReference type="PROSITE" id="PS00107">
    <property type="entry name" value="PROTEIN_KINASE_ATP"/>
    <property type="match status" value="1"/>
</dbReference>
<feature type="region of interest" description="Disordered" evidence="8">
    <location>
        <begin position="32"/>
        <end position="74"/>
    </location>
</feature>
<keyword evidence="3" id="KW-0808">Transferase</keyword>
<keyword evidence="4 7" id="KW-0547">Nucleotide-binding</keyword>
<proteinExistence type="inferred from homology"/>
<dbReference type="PROSITE" id="PS50011">
    <property type="entry name" value="PROTEIN_KINASE_DOM"/>
    <property type="match status" value="1"/>
</dbReference>
<evidence type="ECO:0000313" key="11">
    <source>
        <dbReference type="Proteomes" id="UP000095767"/>
    </source>
</evidence>
<evidence type="ECO:0000256" key="3">
    <source>
        <dbReference type="ARBA" id="ARBA00022679"/>
    </source>
</evidence>
<organism evidence="10 11">
    <name type="scientific">Dichanthelium oligosanthes</name>
    <dbReference type="NCBI Taxonomy" id="888268"/>
    <lineage>
        <taxon>Eukaryota</taxon>
        <taxon>Viridiplantae</taxon>
        <taxon>Streptophyta</taxon>
        <taxon>Embryophyta</taxon>
        <taxon>Tracheophyta</taxon>
        <taxon>Spermatophyta</taxon>
        <taxon>Magnoliopsida</taxon>
        <taxon>Liliopsida</taxon>
        <taxon>Poales</taxon>
        <taxon>Poaceae</taxon>
        <taxon>PACMAD clade</taxon>
        <taxon>Panicoideae</taxon>
        <taxon>Panicodae</taxon>
        <taxon>Paniceae</taxon>
        <taxon>Dichantheliinae</taxon>
        <taxon>Dichanthelium</taxon>
    </lineage>
</organism>
<dbReference type="AlphaFoldDB" id="A0A1E5VET8"/>
<dbReference type="SUPFAM" id="SSF56112">
    <property type="entry name" value="Protein kinase-like (PK-like)"/>
    <property type="match status" value="1"/>
</dbReference>
<evidence type="ECO:0000256" key="2">
    <source>
        <dbReference type="ARBA" id="ARBA00012513"/>
    </source>
</evidence>
<dbReference type="Proteomes" id="UP000095767">
    <property type="component" value="Unassembled WGS sequence"/>
</dbReference>
<evidence type="ECO:0000256" key="1">
    <source>
        <dbReference type="ARBA" id="ARBA00005926"/>
    </source>
</evidence>
<dbReference type="GO" id="GO:0004674">
    <property type="term" value="F:protein serine/threonine kinase activity"/>
    <property type="evidence" value="ECO:0007669"/>
    <property type="project" value="UniProtKB-EC"/>
</dbReference>
<feature type="binding site" evidence="7">
    <location>
        <position position="174"/>
    </location>
    <ligand>
        <name>ATP</name>
        <dbReference type="ChEBI" id="CHEBI:30616"/>
    </ligand>
</feature>
<dbReference type="InterPro" id="IPR017441">
    <property type="entry name" value="Protein_kinase_ATP_BS"/>
</dbReference>
<dbReference type="InterPro" id="IPR055900">
    <property type="entry name" value="DUF7477"/>
</dbReference>
<dbReference type="InterPro" id="IPR000719">
    <property type="entry name" value="Prot_kinase_dom"/>
</dbReference>
<dbReference type="STRING" id="888268.A0A1E5VET8"/>
<evidence type="ECO:0000256" key="7">
    <source>
        <dbReference type="PROSITE-ProRule" id="PRU10141"/>
    </source>
</evidence>
<evidence type="ECO:0000256" key="5">
    <source>
        <dbReference type="ARBA" id="ARBA00022777"/>
    </source>
</evidence>
<evidence type="ECO:0000256" key="8">
    <source>
        <dbReference type="SAM" id="MobiDB-lite"/>
    </source>
</evidence>
<dbReference type="SMART" id="SM00220">
    <property type="entry name" value="S_TKc"/>
    <property type="match status" value="1"/>
</dbReference>
<dbReference type="PANTHER" id="PTHR11909">
    <property type="entry name" value="CASEIN KINASE-RELATED"/>
    <property type="match status" value="1"/>
</dbReference>
<evidence type="ECO:0000259" key="9">
    <source>
        <dbReference type="PROSITE" id="PS50011"/>
    </source>
</evidence>
<dbReference type="EMBL" id="LWDX02041986">
    <property type="protein sequence ID" value="OEL23649.1"/>
    <property type="molecule type" value="Genomic_DNA"/>
</dbReference>
<sequence>MPELRSGVRQSRLRAKKVEDLVAQDPADNLVAVAPTVAGRRGRGRGGRGGGRGTTRGRGGRGRGVPVIDLDPDQPCEVLPGAAVGGRAAGRTQPTGEFADKALKMDGGSAEKIAGGDDEGTTSPVPEKVQVGHSPQYKVERKLGKGGFGQVYVGRRVSGGTERPGPDAYEVALKFEHRNSKGCNYGPPYEWQVYRMTANMVACIAVEAISILEKLHAKGFVHGDVKPENFLLGQPGSPDEKKLFLIDLGLASRWKEGGPSGQHVDYDQKPDIFRGTIRYASVHAHLGRTGSRRDDLESLAYTLIFLLRGRLPWQGYQGENKSFLVCKKKMATSPDLLCCFCPPPFKLFLETVTNMRFDEEPNYSKLISLFDELIEPQHLRPIRIDGALKAGQKRGRLLVNLEEDEQPKKKVRLGSPANQWISVYNARRPMKQRYHYNVADARLHQHIEKGNEDGLYISSVASSANLWALIMDAGTGFTSQVYELSPIFLHKDWIMEQWENNYYISAIAGATNGSSLVVMSKGTPYTQQSYKVSESFPYKWINKKWKEGFHVTSMTTAGSRWGVVMSRNSGYSEQVVELDFLYPSEGIHRRWESGYRITSTAATGDQAAFILSIPKRKLMDETQETLRTSAFPSNHVKICTFHIVVVFGPLKQGLKTPHLMSCLLQEKWAKNLYIASICYGRTVS</sequence>
<dbReference type="InterPro" id="IPR008271">
    <property type="entry name" value="Ser/Thr_kinase_AS"/>
</dbReference>
<keyword evidence="5 10" id="KW-0418">Kinase</keyword>
<dbReference type="Pfam" id="PF00069">
    <property type="entry name" value="Pkinase"/>
    <property type="match status" value="1"/>
</dbReference>
<comment type="caution">
    <text evidence="10">The sequence shown here is derived from an EMBL/GenBank/DDBJ whole genome shotgun (WGS) entry which is preliminary data.</text>
</comment>
<evidence type="ECO:0000256" key="4">
    <source>
        <dbReference type="ARBA" id="ARBA00022741"/>
    </source>
</evidence>
<dbReference type="Gene3D" id="1.10.510.10">
    <property type="entry name" value="Transferase(Phosphotransferase) domain 1"/>
    <property type="match status" value="1"/>
</dbReference>